<dbReference type="AlphaFoldDB" id="A0A7G7MN78"/>
<proteinExistence type="predicted"/>
<keyword evidence="2" id="KW-1185">Reference proteome</keyword>
<evidence type="ECO:0000313" key="1">
    <source>
        <dbReference type="EMBL" id="QNG54239.1"/>
    </source>
</evidence>
<protein>
    <submittedName>
        <fullName evidence="1">Uncharacterized protein</fullName>
    </submittedName>
</protein>
<name>A0A7G7MN78_9PSEU</name>
<reference evidence="1 2" key="1">
    <citation type="submission" date="2020-08" db="EMBL/GenBank/DDBJ databases">
        <authorList>
            <person name="Mo P."/>
        </authorList>
    </citation>
    <scope>NUCLEOTIDE SEQUENCE [LARGE SCALE GENOMIC DNA]</scope>
    <source>
        <strain evidence="1 2">CGMCC 4.1532</strain>
    </source>
</reference>
<organism evidence="1 2">
    <name type="scientific">Pseudonocardia petroleophila</name>
    <dbReference type="NCBI Taxonomy" id="37331"/>
    <lineage>
        <taxon>Bacteria</taxon>
        <taxon>Bacillati</taxon>
        <taxon>Actinomycetota</taxon>
        <taxon>Actinomycetes</taxon>
        <taxon>Pseudonocardiales</taxon>
        <taxon>Pseudonocardiaceae</taxon>
        <taxon>Pseudonocardia</taxon>
    </lineage>
</organism>
<dbReference type="KEGG" id="ppel:H6H00_10265"/>
<evidence type="ECO:0000313" key="2">
    <source>
        <dbReference type="Proteomes" id="UP000515728"/>
    </source>
</evidence>
<dbReference type="EMBL" id="CP060131">
    <property type="protein sequence ID" value="QNG54239.1"/>
    <property type="molecule type" value="Genomic_DNA"/>
</dbReference>
<sequence length="149" mass="16327">MTRTRRHPHSEAGYPAERSGATFLAVAQRNLCLARGYSPAALAAEDPWCPDPVAELAAWIGRMEEAERFQRVAARRCVEDARRHDAGPDPRWLSIDPTDAAEFADSVMRARGAIAAMLGPDPAAALAARYDVLVRWRADDEAGGWRPSC</sequence>
<accession>A0A7G7MN78</accession>
<dbReference type="RefSeq" id="WP_185721061.1">
    <property type="nucleotide sequence ID" value="NZ_BAAAWI010000001.1"/>
</dbReference>
<gene>
    <name evidence="1" type="ORF">H6H00_10265</name>
</gene>
<dbReference type="Proteomes" id="UP000515728">
    <property type="component" value="Chromosome"/>
</dbReference>